<proteinExistence type="predicted"/>
<organism evidence="2 3">
    <name type="scientific">Synaphobranchus kaupii</name>
    <name type="common">Kaup's arrowtooth eel</name>
    <dbReference type="NCBI Taxonomy" id="118154"/>
    <lineage>
        <taxon>Eukaryota</taxon>
        <taxon>Metazoa</taxon>
        <taxon>Chordata</taxon>
        <taxon>Craniata</taxon>
        <taxon>Vertebrata</taxon>
        <taxon>Euteleostomi</taxon>
        <taxon>Actinopterygii</taxon>
        <taxon>Neopterygii</taxon>
        <taxon>Teleostei</taxon>
        <taxon>Anguilliformes</taxon>
        <taxon>Synaphobranchidae</taxon>
        <taxon>Synaphobranchus</taxon>
    </lineage>
</organism>
<keyword evidence="3" id="KW-1185">Reference proteome</keyword>
<reference evidence="2" key="1">
    <citation type="journal article" date="2023" name="Science">
        <title>Genome structures resolve the early diversification of teleost fishes.</title>
        <authorList>
            <person name="Parey E."/>
            <person name="Louis A."/>
            <person name="Montfort J."/>
            <person name="Bouchez O."/>
            <person name="Roques C."/>
            <person name="Iampietro C."/>
            <person name="Lluch J."/>
            <person name="Castinel A."/>
            <person name="Donnadieu C."/>
            <person name="Desvignes T."/>
            <person name="Floi Bucao C."/>
            <person name="Jouanno E."/>
            <person name="Wen M."/>
            <person name="Mejri S."/>
            <person name="Dirks R."/>
            <person name="Jansen H."/>
            <person name="Henkel C."/>
            <person name="Chen W.J."/>
            <person name="Zahm M."/>
            <person name="Cabau C."/>
            <person name="Klopp C."/>
            <person name="Thompson A.W."/>
            <person name="Robinson-Rechavi M."/>
            <person name="Braasch I."/>
            <person name="Lecointre G."/>
            <person name="Bobe J."/>
            <person name="Postlethwait J.H."/>
            <person name="Berthelot C."/>
            <person name="Roest Crollius H."/>
            <person name="Guiguen Y."/>
        </authorList>
    </citation>
    <scope>NUCLEOTIDE SEQUENCE</scope>
    <source>
        <strain evidence="2">WJC10195</strain>
    </source>
</reference>
<evidence type="ECO:0000313" key="3">
    <source>
        <dbReference type="Proteomes" id="UP001152622"/>
    </source>
</evidence>
<dbReference type="EMBL" id="JAINUF010000010">
    <property type="protein sequence ID" value="KAJ8348363.1"/>
    <property type="molecule type" value="Genomic_DNA"/>
</dbReference>
<evidence type="ECO:0000313" key="2">
    <source>
        <dbReference type="EMBL" id="KAJ8348363.1"/>
    </source>
</evidence>
<accession>A0A9Q1F018</accession>
<dbReference type="AlphaFoldDB" id="A0A9Q1F018"/>
<dbReference type="Proteomes" id="UP001152622">
    <property type="component" value="Chromosome 10"/>
</dbReference>
<comment type="caution">
    <text evidence="2">The sequence shown here is derived from an EMBL/GenBank/DDBJ whole genome shotgun (WGS) entry which is preliminary data.</text>
</comment>
<sequence>MKHTENDGCRSSLNVTPCQQSPDGKRRHWWATSQSQQALYRRNCFPCAGDPPVLIEALPMLHYSSQDRKTK</sequence>
<feature type="compositionally biased region" description="Polar residues" evidence="1">
    <location>
        <begin position="9"/>
        <end position="22"/>
    </location>
</feature>
<feature type="region of interest" description="Disordered" evidence="1">
    <location>
        <begin position="1"/>
        <end position="28"/>
    </location>
</feature>
<name>A0A9Q1F018_SYNKA</name>
<evidence type="ECO:0000256" key="1">
    <source>
        <dbReference type="SAM" id="MobiDB-lite"/>
    </source>
</evidence>
<protein>
    <submittedName>
        <fullName evidence="2">Uncharacterized protein</fullName>
    </submittedName>
</protein>
<gene>
    <name evidence="2" type="ORF">SKAU_G00269520</name>
</gene>